<reference evidence="6 7" key="1">
    <citation type="submission" date="2018-10" db="EMBL/GenBank/DDBJ databases">
        <title>Draft Genome Sequence of Anaerotignum sp. KCTC 15736.</title>
        <authorList>
            <person name="Choi S.H."/>
            <person name="Kim J.S."/>
            <person name="Kang S.W."/>
            <person name="Lee J.S."/>
            <person name="Park S.H."/>
        </authorList>
    </citation>
    <scope>NUCLEOTIDE SEQUENCE [LARGE SCALE GENOMIC DNA]</scope>
    <source>
        <strain evidence="6 7">KCTC 15736</strain>
    </source>
</reference>
<keyword evidence="3 5" id="KW-1133">Transmembrane helix</keyword>
<feature type="transmembrane region" description="Helical" evidence="5">
    <location>
        <begin position="5"/>
        <end position="25"/>
    </location>
</feature>
<name>A0A401LCR4_9FIRM</name>
<dbReference type="Proteomes" id="UP000287361">
    <property type="component" value="Unassembled WGS sequence"/>
</dbReference>
<evidence type="ECO:0000256" key="5">
    <source>
        <dbReference type="SAM" id="Phobius"/>
    </source>
</evidence>
<dbReference type="InterPro" id="IPR010540">
    <property type="entry name" value="CmpB_TMEM229"/>
</dbReference>
<keyword evidence="2 5" id="KW-0812">Transmembrane</keyword>
<dbReference type="GO" id="GO:0016020">
    <property type="term" value="C:membrane"/>
    <property type="evidence" value="ECO:0007669"/>
    <property type="project" value="UniProtKB-SubCell"/>
</dbReference>
<keyword evidence="4 5" id="KW-0472">Membrane</keyword>
<organism evidence="6 7">
    <name type="scientific">Anaerotignum faecicola</name>
    <dbReference type="NCBI Taxonomy" id="2358141"/>
    <lineage>
        <taxon>Bacteria</taxon>
        <taxon>Bacillati</taxon>
        <taxon>Bacillota</taxon>
        <taxon>Clostridia</taxon>
        <taxon>Lachnospirales</taxon>
        <taxon>Anaerotignaceae</taxon>
        <taxon>Anaerotignum</taxon>
    </lineage>
</organism>
<evidence type="ECO:0000256" key="3">
    <source>
        <dbReference type="ARBA" id="ARBA00022989"/>
    </source>
</evidence>
<feature type="transmembrane region" description="Helical" evidence="5">
    <location>
        <begin position="69"/>
        <end position="91"/>
    </location>
</feature>
<dbReference type="OrthoDB" id="5523261at2"/>
<comment type="subcellular location">
    <subcellularLocation>
        <location evidence="1">Membrane</location>
        <topology evidence="1">Multi-pass membrane protein</topology>
    </subcellularLocation>
</comment>
<evidence type="ECO:0000256" key="1">
    <source>
        <dbReference type="ARBA" id="ARBA00004141"/>
    </source>
</evidence>
<accession>A0A401LCR4</accession>
<dbReference type="EMBL" id="BHVZ01000001">
    <property type="protein sequence ID" value="GCB29330.1"/>
    <property type="molecule type" value="Genomic_DNA"/>
</dbReference>
<dbReference type="PANTHER" id="PTHR31746:SF2">
    <property type="entry name" value="TRANSMEMBRANE PROTEIN 229A"/>
    <property type="match status" value="1"/>
</dbReference>
<proteinExistence type="predicted"/>
<evidence type="ECO:0000256" key="2">
    <source>
        <dbReference type="ARBA" id="ARBA00022692"/>
    </source>
</evidence>
<comment type="caution">
    <text evidence="6">The sequence shown here is derived from an EMBL/GenBank/DDBJ whole genome shotgun (WGS) entry which is preliminary data.</text>
</comment>
<sequence length="136" mass="14985">MTKRFLIFGCLGWCIEILWTGFHSLLLGDGALTAKTYLWMFPIYGAAAFASPLFLAVRKSCPLWQKLGLYSVTIFLVEFAAGGLIRLATGVCPWDYGNNPLSVLGLIRLDYAPLWAALGCFFEEVSLLLAKKGELA</sequence>
<feature type="transmembrane region" description="Helical" evidence="5">
    <location>
        <begin position="37"/>
        <end position="57"/>
    </location>
</feature>
<protein>
    <recommendedName>
        <fullName evidence="8">ABC transporter permease</fullName>
    </recommendedName>
</protein>
<dbReference type="Pfam" id="PF06541">
    <property type="entry name" value="ABC_trans_CmpB"/>
    <property type="match status" value="1"/>
</dbReference>
<evidence type="ECO:0008006" key="8">
    <source>
        <dbReference type="Google" id="ProtNLM"/>
    </source>
</evidence>
<evidence type="ECO:0000313" key="6">
    <source>
        <dbReference type="EMBL" id="GCB29330.1"/>
    </source>
</evidence>
<feature type="transmembrane region" description="Helical" evidence="5">
    <location>
        <begin position="111"/>
        <end position="130"/>
    </location>
</feature>
<evidence type="ECO:0000256" key="4">
    <source>
        <dbReference type="ARBA" id="ARBA00023136"/>
    </source>
</evidence>
<keyword evidence="7" id="KW-1185">Reference proteome</keyword>
<evidence type="ECO:0000313" key="7">
    <source>
        <dbReference type="Proteomes" id="UP000287361"/>
    </source>
</evidence>
<dbReference type="PANTHER" id="PTHR31746">
    <property type="entry name" value="TRANSMEMBRANE PROTEIN 229 FAMILY MEMBER"/>
    <property type="match status" value="1"/>
</dbReference>
<gene>
    <name evidence="6" type="ORF">KGMB03357_09910</name>
</gene>
<dbReference type="AlphaFoldDB" id="A0A401LCR4"/>